<proteinExistence type="predicted"/>
<dbReference type="SUPFAM" id="SSF53850">
    <property type="entry name" value="Periplasmic binding protein-like II"/>
    <property type="match status" value="1"/>
</dbReference>
<dbReference type="Pfam" id="PF01547">
    <property type="entry name" value="SBP_bac_1"/>
    <property type="match status" value="1"/>
</dbReference>
<name>A0AAU7V999_9ACTO</name>
<dbReference type="Gene3D" id="3.40.190.10">
    <property type="entry name" value="Periplasmic binding protein-like II"/>
    <property type="match status" value="2"/>
</dbReference>
<dbReference type="PANTHER" id="PTHR43649">
    <property type="entry name" value="ARABINOSE-BINDING PROTEIN-RELATED"/>
    <property type="match status" value="1"/>
</dbReference>
<dbReference type="RefSeq" id="WP_350258118.1">
    <property type="nucleotide sequence ID" value="NZ_CP138335.1"/>
</dbReference>
<keyword evidence="1" id="KW-0732">Signal</keyword>
<evidence type="ECO:0000313" key="2">
    <source>
        <dbReference type="EMBL" id="XBW07918.1"/>
    </source>
</evidence>
<dbReference type="EMBL" id="CP138335">
    <property type="protein sequence ID" value="XBW07918.1"/>
    <property type="molecule type" value="Genomic_DNA"/>
</dbReference>
<evidence type="ECO:0000256" key="1">
    <source>
        <dbReference type="SAM" id="SignalP"/>
    </source>
</evidence>
<dbReference type="AlphaFoldDB" id="A0AAU7V999"/>
<gene>
    <name evidence="2" type="ORF">SAC06_09800</name>
</gene>
<reference evidence="2" key="1">
    <citation type="submission" date="2023-11" db="EMBL/GenBank/DDBJ databases">
        <title>Scrofimicrobium hongkongense sp. nov., isolated from a patient with peritonitis.</title>
        <authorList>
            <person name="Lao H.Y."/>
            <person name="Wong A.Y.P."/>
            <person name="Ng T.L."/>
            <person name="Wong R.Y.L."/>
            <person name="Yau M.C.Y."/>
            <person name="Lam J.Y.W."/>
            <person name="Siu G.K.H."/>
        </authorList>
    </citation>
    <scope>NUCLEOTIDE SEQUENCE</scope>
    <source>
        <strain evidence="2">R131</strain>
    </source>
</reference>
<dbReference type="PANTHER" id="PTHR43649:SF12">
    <property type="entry name" value="DIACETYLCHITOBIOSE BINDING PROTEIN DASA"/>
    <property type="match status" value="1"/>
</dbReference>
<dbReference type="InterPro" id="IPR050490">
    <property type="entry name" value="Bact_solute-bd_prot1"/>
</dbReference>
<protein>
    <submittedName>
        <fullName evidence="2">ABC transporter substrate-binding protein</fullName>
    </submittedName>
</protein>
<dbReference type="KEGG" id="sapp:SAC06_09800"/>
<feature type="chain" id="PRO_5043459399" evidence="1">
    <location>
        <begin position="25"/>
        <end position="443"/>
    </location>
</feature>
<accession>A0AAU7V999</accession>
<dbReference type="InterPro" id="IPR006059">
    <property type="entry name" value="SBP"/>
</dbReference>
<feature type="signal peptide" evidence="1">
    <location>
        <begin position="1"/>
        <end position="24"/>
    </location>
</feature>
<organism evidence="2">
    <name type="scientific">Scrofimicrobium appendicitidis</name>
    <dbReference type="NCBI Taxonomy" id="3079930"/>
    <lineage>
        <taxon>Bacteria</taxon>
        <taxon>Bacillati</taxon>
        <taxon>Actinomycetota</taxon>
        <taxon>Actinomycetes</taxon>
        <taxon>Actinomycetales</taxon>
        <taxon>Actinomycetaceae</taxon>
        <taxon>Scrofimicrobium</taxon>
    </lineage>
</organism>
<dbReference type="PROSITE" id="PS51257">
    <property type="entry name" value="PROKAR_LIPOPROTEIN"/>
    <property type="match status" value="1"/>
</dbReference>
<sequence>MKNKRQLGLAALSFAAAATLGLSACSSGGASQSKDQSGDASATGGDEITLSFRTWLPTQVQWPELIEAFEAENPGIKIDFQRDEDYDAFRTNLDNEILAGETPDLYGIQAGASFDDYAEYALPVDEYGADWIDQVRAEARKETTTQDGVEAAVPILTAGMQFYLYNQDLFTELGLDLPTNYEELVNVSKAAAAAGYTPFAMGAADTWHDTDFFVWLSNQYGEGGDIYRAASGEIPWDSESLVQAATDWQKLFTDGVFQQGALTTTTYPSARDDYFLAGKALAFPTGSWHVGMSMVGPDQEQPGSAIEDAEVGMAVFPQIGPKDGGATSGVDFALAVSSDIDEAKLDAAAKFVEFMAVGTGQQLWVNTLQGFPVADGVSVQVADDEPEIAQQSLKVVEEALAASKYPRKLNVPGWDSLQDDLGIVLQDIAGGANPATALATLNK</sequence>